<dbReference type="Proteomes" id="UP001215827">
    <property type="component" value="Chromosome"/>
</dbReference>
<dbReference type="Gene3D" id="3.30.2370.10">
    <property type="entry name" value="putative pyruvate dehydrogenase"/>
    <property type="match status" value="1"/>
</dbReference>
<proteinExistence type="predicted"/>
<protein>
    <submittedName>
        <fullName evidence="2">DUF5076 domain-containing protein</fullName>
    </submittedName>
</protein>
<organism evidence="2 3">
    <name type="scientific">Altererythrobacter arenosus</name>
    <dbReference type="NCBI Taxonomy" id="3032592"/>
    <lineage>
        <taxon>Bacteria</taxon>
        <taxon>Pseudomonadati</taxon>
        <taxon>Pseudomonadota</taxon>
        <taxon>Alphaproteobacteria</taxon>
        <taxon>Sphingomonadales</taxon>
        <taxon>Erythrobacteraceae</taxon>
        <taxon>Altererythrobacter</taxon>
    </lineage>
</organism>
<evidence type="ECO:0000313" key="2">
    <source>
        <dbReference type="EMBL" id="WFL78904.1"/>
    </source>
</evidence>
<dbReference type="EMBL" id="CP121106">
    <property type="protein sequence ID" value="WFL78904.1"/>
    <property type="molecule type" value="Genomic_DNA"/>
</dbReference>
<dbReference type="InterPro" id="IPR031796">
    <property type="entry name" value="DUF5076"/>
</dbReference>
<reference evidence="2 3" key="1">
    <citation type="submission" date="2023-03" db="EMBL/GenBank/DDBJ databases">
        <title>Altererythrobacter sp. CAU 1644 isolated from sand.</title>
        <authorList>
            <person name="Kim W."/>
        </authorList>
    </citation>
    <scope>NUCLEOTIDE SEQUENCE [LARGE SCALE GENOMIC DNA]</scope>
    <source>
        <strain evidence="2 3">CAU 1644</strain>
    </source>
</reference>
<evidence type="ECO:0000313" key="3">
    <source>
        <dbReference type="Proteomes" id="UP001215827"/>
    </source>
</evidence>
<dbReference type="RefSeq" id="WP_278017593.1">
    <property type="nucleotide sequence ID" value="NZ_CP121106.1"/>
</dbReference>
<evidence type="ECO:0000256" key="1">
    <source>
        <dbReference type="SAM" id="MobiDB-lite"/>
    </source>
</evidence>
<name>A0ABY8G1X9_9SPHN</name>
<accession>A0ABY8G1X9</accession>
<dbReference type="Pfam" id="PF16826">
    <property type="entry name" value="DUF5076"/>
    <property type="match status" value="1"/>
</dbReference>
<sequence length="110" mass="11873">MIFGKKGGMPGEIDVASFDFLKGSTEFARLWHGESDGLVAIIEPRGIGADPAIFGMAMVDTIRHGAKAYAHAVGISEEDAIERIWAGFDAERDNPTDTPREIDPETGKIL</sequence>
<gene>
    <name evidence="2" type="ORF">P7228_07530</name>
</gene>
<feature type="region of interest" description="Disordered" evidence="1">
    <location>
        <begin position="90"/>
        <end position="110"/>
    </location>
</feature>
<keyword evidence="3" id="KW-1185">Reference proteome</keyword>